<proteinExistence type="predicted"/>
<sequence>RDVAGAMWTLRETRKLTLKDGDLDTFDMELRNTFSKHCSSLQIRPAASPALKSSNDMSVTEIYSHGLSRIPTMCTSLLCECLEGSDVADRGEGTFGHGSMLGRMASFSHSYLSLPLFPTLCSFATPSCVSLFFSSLLSLMLSTSIHLSVPRCVAESVRSLCMVADVLKNVCVRCRDDGVIEESDDYEYYYEEEEDEEEEELEPIDTQEAKDLGMDEKESGIDDATALIDEDTGTEADSDVTVDGLQSLSVSQSKGSEGEVEDDIEWFGGLTTAAVSTSFSNTVDDISPLPSFPPSLFSQTKFFVFLSTHTTMDFQRSHSLLSLFLSLFSYSRVLGHCIWEMILCTIQDVMVFMTLHKNHPFHYICSCSSLFADSFSTSSTDSPFSLLLSSIFFSLIPSLPLHSFRCATLACVSDLNHPHRLSSLFHSQIHTELCKEDQDGSVMLVKSWQKEKGESLIGQEGEERLSKVRRNIIKDVSEAKLKPLSLLFPFVLPFSSLGRPISLSYLPITLMSRVDLLAWVWGDISEKWVKLSTEEGLTWSGSVTVCEFIKYILKEHAGYTHEMSTVNGHESWNGMEEEGKEEWDECRDLLHWCGGRWERVSLIDDVTFECVFPYISTQDLCSVFSVASQEPISTVTLFNPISSLLLSPSLSSILPHLSSLLELCCESVGGAYSPLLHTLGTILTDHSNHFESLAVFTTLIEEYIHHIPFFVFPLCLDVCSSVIRSGGDGGIVGVQLIGQIIDHVTRGRSLPEAHLIRKEVASGETKEDGGEDSDVSPLSSFFQSLLFSGISLLCSSLTHPERDVCVECANRVSECAIDCILVVSEELASGIISVLCDSCIKVSKDCEKEKRSDKNRRKPRDYKVRRRELCSSAKDRVFDIHLHASNLPPASSLMGSYALKDKEVSVGCVCLCLVRRCMSAVLWKQGMRTSHPMEIPCVTPSAVSSMYLSSLACLTHAISSLTSACFSLAVCALCEIWCLMHNEMLVSIALEEEKKCKSDASVSPDESKNGLTEKESKMVRSLSYSVPQLPVNLASALFSYHSVWISISHGISISLLSSTPFFTLLSRCGLSYCDVIPLSPFSTIASVVSISVLMDRVSEGVKKKENEFYLTLLAPLSAVTPTCTHTLSLCFYIAVGLCGNERMRFKLEKLVTRVRTEAEYDEDEKRERRDVDDSELSYDFISPQDTTFLKKFYNDMVHSVEPDDIGKIPSCLPFLEHQPSVQVFSKYIQMCIAQVEFLDEASFLRSVPLLLPVLSLVIRECIRDGFVEEGALGVFVCEKLCNWCSNIEEKGGEAEMMSIWKEMEKLLFYCVNSVTHSRFVDISPPMVSVLNHIMQYIYGHTHDSELIKDVPTSLIGPLSLLLSYFALLPSCPLSPLSPPHSVEVWGTLNKCWKTNITILQDIITFGWERETLLHDEVLGATIAAEAESGEERDGEKKRNEVSLVLLQKWGKKPLPGSFSPLILVQFFLSLFFRLSLLLSSASGISEHTLEMHKDVAQLLMKIRVPQRFCSIFGMEKNSVEDGKAHIACMLPAVKVLMPVSDERVRHSCERLFDVVSRTLMLIAYNIFVSSRYSCFVNPERIHKGGCACCPISLDSPNVLSPDFLAIKARDSTKKKSHHGYNQSHHAQTMMKGYGFDGFLTHISIPFSSPSSIKGVYIHLNGNSWSSSESLSSHLIFTSTALPSHLVFTFSSSNGQKVSKKYEFPDFEGHHWYFLPVDLLDIILCEITGKGKETMNFNIQTLLFIREETHEETIARETKEKVWSEAVVMKPEFVHIGSNAFVPIPRDDPKLINPSFLLVQGKDDSERKESKKYDQSSRAQRMLKGEVDDVHLSYLSIPFLLPHPVKGAYICVHKYGSSPSLLFTFSDSDGKKTYKKYEFTEPHNLYAWHFLPIDLSNIVLCEIEGKGTWDEKNCRWFGICSLVFTMPDESEIIERLSLLPWEHYKDTIEIKMQL</sequence>
<keyword evidence="2" id="KW-1185">Reference proteome</keyword>
<feature type="non-terminal residue" evidence="1">
    <location>
        <position position="1953"/>
    </location>
</feature>
<reference evidence="1" key="1">
    <citation type="submission" date="2022-03" db="EMBL/GenBank/DDBJ databases">
        <title>Draft genome sequence of Aduncisulcus paluster, a free-living microaerophilic Fornicata.</title>
        <authorList>
            <person name="Yuyama I."/>
            <person name="Kume K."/>
            <person name="Tamura T."/>
            <person name="Inagaki Y."/>
            <person name="Hashimoto T."/>
        </authorList>
    </citation>
    <scope>NUCLEOTIDE SEQUENCE</scope>
    <source>
        <strain evidence="1">NY0171</strain>
    </source>
</reference>
<gene>
    <name evidence="1" type="ORF">ADUPG1_011610</name>
</gene>
<accession>A0ABQ5JYS8</accession>
<evidence type="ECO:0000313" key="2">
    <source>
        <dbReference type="Proteomes" id="UP001057375"/>
    </source>
</evidence>
<protein>
    <submittedName>
        <fullName evidence="1">Uncharacterized protein</fullName>
    </submittedName>
</protein>
<dbReference type="Proteomes" id="UP001057375">
    <property type="component" value="Unassembled WGS sequence"/>
</dbReference>
<evidence type="ECO:0000313" key="1">
    <source>
        <dbReference type="EMBL" id="GKT19972.1"/>
    </source>
</evidence>
<comment type="caution">
    <text evidence="1">The sequence shown here is derived from an EMBL/GenBank/DDBJ whole genome shotgun (WGS) entry which is preliminary data.</text>
</comment>
<organism evidence="1 2">
    <name type="scientific">Aduncisulcus paluster</name>
    <dbReference type="NCBI Taxonomy" id="2918883"/>
    <lineage>
        <taxon>Eukaryota</taxon>
        <taxon>Metamonada</taxon>
        <taxon>Carpediemonas-like organisms</taxon>
        <taxon>Aduncisulcus</taxon>
    </lineage>
</organism>
<dbReference type="EMBL" id="BQXS01012129">
    <property type="protein sequence ID" value="GKT19972.1"/>
    <property type="molecule type" value="Genomic_DNA"/>
</dbReference>
<name>A0ABQ5JYS8_9EUKA</name>
<dbReference type="PANTHER" id="PTHR23304">
    <property type="entry name" value="SPOT2-RELATED"/>
    <property type="match status" value="1"/>
</dbReference>
<feature type="non-terminal residue" evidence="1">
    <location>
        <position position="1"/>
    </location>
</feature>